<dbReference type="Gene3D" id="3.40.50.10260">
    <property type="entry name" value="YjeF N-terminal domain"/>
    <property type="match status" value="1"/>
</dbReference>
<comment type="subunit">
    <text evidence="17">Homotetramer.</text>
</comment>
<comment type="catalytic activity">
    <reaction evidence="15 17 19">
        <text>(6S)-NADHX + ADP = AMP + phosphate + NADH + H(+)</text>
        <dbReference type="Rhea" id="RHEA:32223"/>
        <dbReference type="ChEBI" id="CHEBI:15378"/>
        <dbReference type="ChEBI" id="CHEBI:43474"/>
        <dbReference type="ChEBI" id="CHEBI:57945"/>
        <dbReference type="ChEBI" id="CHEBI:64074"/>
        <dbReference type="ChEBI" id="CHEBI:456215"/>
        <dbReference type="ChEBI" id="CHEBI:456216"/>
        <dbReference type="EC" id="4.2.1.136"/>
    </reaction>
</comment>
<comment type="cofactor">
    <cofactor evidence="18 19">
        <name>K(+)</name>
        <dbReference type="ChEBI" id="CHEBI:29103"/>
    </cofactor>
    <text evidence="18 19">Binds 1 potassium ion per subunit.</text>
</comment>
<evidence type="ECO:0000256" key="10">
    <source>
        <dbReference type="ARBA" id="ARBA00023027"/>
    </source>
</evidence>
<feature type="binding site" evidence="18">
    <location>
        <begin position="57"/>
        <end position="61"/>
    </location>
    <ligand>
        <name>(6S)-NADPHX</name>
        <dbReference type="ChEBI" id="CHEBI:64076"/>
    </ligand>
</feature>
<dbReference type="GO" id="GO:0052856">
    <property type="term" value="F:NAD(P)HX epimerase activity"/>
    <property type="evidence" value="ECO:0007669"/>
    <property type="project" value="UniProtKB-UniRule"/>
</dbReference>
<dbReference type="InterPro" id="IPR036652">
    <property type="entry name" value="YjeF_N_dom_sf"/>
</dbReference>
<evidence type="ECO:0000256" key="3">
    <source>
        <dbReference type="ARBA" id="ARBA00006001"/>
    </source>
</evidence>
<dbReference type="AlphaFoldDB" id="A0A9D9HTN0"/>
<evidence type="ECO:0000256" key="7">
    <source>
        <dbReference type="ARBA" id="ARBA00022840"/>
    </source>
</evidence>
<comment type="similarity">
    <text evidence="17">Belongs to the NnrD/CARKD family.</text>
</comment>
<reference evidence="22" key="2">
    <citation type="journal article" date="2021" name="PeerJ">
        <title>Extensive microbial diversity within the chicken gut microbiome revealed by metagenomics and culture.</title>
        <authorList>
            <person name="Gilroy R."/>
            <person name="Ravi A."/>
            <person name="Getino M."/>
            <person name="Pursley I."/>
            <person name="Horton D.L."/>
            <person name="Alikhan N.F."/>
            <person name="Baker D."/>
            <person name="Gharbi K."/>
            <person name="Hall N."/>
            <person name="Watson M."/>
            <person name="Adriaenssens E.M."/>
            <person name="Foster-Nyarko E."/>
            <person name="Jarju S."/>
            <person name="Secka A."/>
            <person name="Antonio M."/>
            <person name="Oren A."/>
            <person name="Chaudhuri R.R."/>
            <person name="La Ragione R."/>
            <person name="Hildebrand F."/>
            <person name="Pallen M.J."/>
        </authorList>
    </citation>
    <scope>NUCLEOTIDE SEQUENCE</scope>
    <source>
        <strain evidence="22">G3-3990</strain>
    </source>
</reference>
<comment type="similarity">
    <text evidence="18">Belongs to the NnrE/AIBP family.</text>
</comment>
<feature type="binding site" evidence="17">
    <location>
        <begin position="406"/>
        <end position="410"/>
    </location>
    <ligand>
        <name>AMP</name>
        <dbReference type="ChEBI" id="CHEBI:456215"/>
    </ligand>
</feature>
<dbReference type="CDD" id="cd01171">
    <property type="entry name" value="YXKO-related"/>
    <property type="match status" value="1"/>
</dbReference>
<evidence type="ECO:0000256" key="8">
    <source>
        <dbReference type="ARBA" id="ARBA00022857"/>
    </source>
</evidence>
<comment type="catalytic activity">
    <reaction evidence="2 18 19">
        <text>(6R)-NADPHX = (6S)-NADPHX</text>
        <dbReference type="Rhea" id="RHEA:32227"/>
        <dbReference type="ChEBI" id="CHEBI:64076"/>
        <dbReference type="ChEBI" id="CHEBI:64077"/>
        <dbReference type="EC" id="5.1.99.6"/>
    </reaction>
</comment>
<evidence type="ECO:0000256" key="11">
    <source>
        <dbReference type="ARBA" id="ARBA00023235"/>
    </source>
</evidence>
<dbReference type="GO" id="GO:0052855">
    <property type="term" value="F:ADP-dependent NAD(P)H-hydrate dehydratase activity"/>
    <property type="evidence" value="ECO:0007669"/>
    <property type="project" value="UniProtKB-UniRule"/>
</dbReference>
<evidence type="ECO:0000256" key="15">
    <source>
        <dbReference type="ARBA" id="ARBA00048238"/>
    </source>
</evidence>
<comment type="function">
    <text evidence="14 19">Bifunctional enzyme that catalyzes the epimerization of the S- and R-forms of NAD(P)HX and the dehydration of the S-form of NAD(P)HX at the expense of ADP, which is converted to AMP. This allows the repair of both epimers of NAD(P)HX, a damaged form of NAD(P)H that is a result of enzymatic or heat-dependent hydration.</text>
</comment>
<feature type="binding site" evidence="18">
    <location>
        <position position="125"/>
    </location>
    <ligand>
        <name>K(+)</name>
        <dbReference type="ChEBI" id="CHEBI:29103"/>
    </ligand>
</feature>
<gene>
    <name evidence="17" type="primary">nnrD</name>
    <name evidence="18" type="synonym">nnrE</name>
    <name evidence="22" type="ORF">IAA73_04430</name>
</gene>
<comment type="similarity">
    <text evidence="3 19">In the N-terminal section; belongs to the NnrE/AIBP family.</text>
</comment>
<evidence type="ECO:0000256" key="1">
    <source>
        <dbReference type="ARBA" id="ARBA00000013"/>
    </source>
</evidence>
<organism evidence="22 23">
    <name type="scientific">Candidatus Gallipaludibacter merdavium</name>
    <dbReference type="NCBI Taxonomy" id="2840839"/>
    <lineage>
        <taxon>Bacteria</taxon>
        <taxon>Pseudomonadati</taxon>
        <taxon>Bacteroidota</taxon>
        <taxon>Bacteroidia</taxon>
        <taxon>Bacteroidales</taxon>
        <taxon>Candidatus Gallipaludibacter</taxon>
    </lineage>
</organism>
<feature type="binding site" evidence="17">
    <location>
        <position position="435"/>
    </location>
    <ligand>
        <name>AMP</name>
        <dbReference type="ChEBI" id="CHEBI:456215"/>
    </ligand>
</feature>
<evidence type="ECO:0000259" key="21">
    <source>
        <dbReference type="PROSITE" id="PS51385"/>
    </source>
</evidence>
<feature type="binding site" evidence="17">
    <location>
        <position position="436"/>
    </location>
    <ligand>
        <name>(6S)-NADPHX</name>
        <dbReference type="ChEBI" id="CHEBI:64076"/>
    </ligand>
</feature>
<dbReference type="HAMAP" id="MF_01966">
    <property type="entry name" value="NADHX_epimerase"/>
    <property type="match status" value="1"/>
</dbReference>
<sequence length="491" mass="53304">MKILTPEQTRILDASTIAAENIRSFDLMKRAATAFVTCFTEYVKTPVRVLAIAGPGNNGGDALAVAQILSEMKGFAVKVLLCGEKGRLSADCAENLRLVETSANIELLDFKAFSEALPDTDVIIDGLFGSGLNRRLEEQYKLLIDKVNASNRPIYSIDIPSGLYADKLNDTDDTIIKATVTVTFDSPKLSFFMAENEAYTGVIRIMDIGLNEQVKLELSTPFFATEPSDIHRIKRTKFSHKGTYGHVLVVGGKKGMAGAVCMASKAALRSGCGLLTIASAEDNRWIAQCIVPEAMFLDVEGTISADIGKYNSLLIGPGMGTSQVAFQHLEQLLEAIGQTGKSCVLDADALNMLAFHQRLDLIPQQAVITPHPKEFERLFGKTNNSYEQLQLAFRKAVEHKCVIVLKGAHTRVIMPDGRCYFNMTGNAALAKGGSGDILGGMIASYLAQGYGCEQAALNGVYFHGLAADQLVKKMNMEAVLPTDIIEELKYI</sequence>
<evidence type="ECO:0000313" key="22">
    <source>
        <dbReference type="EMBL" id="MBO8459564.1"/>
    </source>
</evidence>
<dbReference type="InterPro" id="IPR000631">
    <property type="entry name" value="CARKD"/>
</dbReference>
<dbReference type="GO" id="GO:0046496">
    <property type="term" value="P:nicotinamide nucleotide metabolic process"/>
    <property type="evidence" value="ECO:0007669"/>
    <property type="project" value="UniProtKB-UniRule"/>
</dbReference>
<keyword evidence="7 17" id="KW-0067">ATP-binding</keyword>
<keyword evidence="12 17" id="KW-0456">Lyase</keyword>
<evidence type="ECO:0000256" key="14">
    <source>
        <dbReference type="ARBA" id="ARBA00025153"/>
    </source>
</evidence>
<feature type="binding site" evidence="18">
    <location>
        <position position="58"/>
    </location>
    <ligand>
        <name>K(+)</name>
        <dbReference type="ChEBI" id="CHEBI:29103"/>
    </ligand>
</feature>
<evidence type="ECO:0000256" key="19">
    <source>
        <dbReference type="PIRNR" id="PIRNR017184"/>
    </source>
</evidence>
<proteinExistence type="inferred from homology"/>
<evidence type="ECO:0000256" key="12">
    <source>
        <dbReference type="ARBA" id="ARBA00023239"/>
    </source>
</evidence>
<feature type="binding site" evidence="17">
    <location>
        <position position="371"/>
    </location>
    <ligand>
        <name>(6S)-NADPHX</name>
        <dbReference type="ChEBI" id="CHEBI:64076"/>
    </ligand>
</feature>
<comment type="caution">
    <text evidence="22">The sequence shown here is derived from an EMBL/GenBank/DDBJ whole genome shotgun (WGS) entry which is preliminary data.</text>
</comment>
<dbReference type="InterPro" id="IPR030677">
    <property type="entry name" value="Nnr"/>
</dbReference>
<dbReference type="Proteomes" id="UP000823641">
    <property type="component" value="Unassembled WGS sequence"/>
</dbReference>
<dbReference type="GO" id="GO:0046872">
    <property type="term" value="F:metal ion binding"/>
    <property type="evidence" value="ECO:0007669"/>
    <property type="project" value="UniProtKB-UniRule"/>
</dbReference>
<accession>A0A9D9HTN0</accession>
<name>A0A9D9HTN0_9BACT</name>
<dbReference type="PROSITE" id="PS51383">
    <property type="entry name" value="YJEF_C_3"/>
    <property type="match status" value="1"/>
</dbReference>
<comment type="similarity">
    <text evidence="4 19">In the C-terminal section; belongs to the NnrD/CARKD family.</text>
</comment>
<evidence type="ECO:0000259" key="20">
    <source>
        <dbReference type="PROSITE" id="PS51383"/>
    </source>
</evidence>
<dbReference type="NCBIfam" id="TIGR00197">
    <property type="entry name" value="yjeF_nterm"/>
    <property type="match status" value="1"/>
</dbReference>
<dbReference type="Gene3D" id="3.40.1190.20">
    <property type="match status" value="1"/>
</dbReference>
<evidence type="ECO:0000256" key="16">
    <source>
        <dbReference type="ARBA" id="ARBA00049209"/>
    </source>
</evidence>
<dbReference type="HAMAP" id="MF_01965">
    <property type="entry name" value="NADHX_dehydratase"/>
    <property type="match status" value="1"/>
</dbReference>
<dbReference type="SUPFAM" id="SSF64153">
    <property type="entry name" value="YjeF N-terminal domain-like"/>
    <property type="match status" value="1"/>
</dbReference>
<keyword evidence="11 18" id="KW-0413">Isomerase</keyword>
<dbReference type="SUPFAM" id="SSF53613">
    <property type="entry name" value="Ribokinase-like"/>
    <property type="match status" value="1"/>
</dbReference>
<protein>
    <recommendedName>
        <fullName evidence="19">Bifunctional NAD(P)H-hydrate repair enzyme</fullName>
    </recommendedName>
    <alternativeName>
        <fullName evidence="19">Nicotinamide nucleotide repair protein</fullName>
    </alternativeName>
    <domain>
        <recommendedName>
            <fullName evidence="19">ADP-dependent (S)-NAD(P)H-hydrate dehydratase</fullName>
            <ecNumber evidence="19">4.2.1.136</ecNumber>
        </recommendedName>
        <alternativeName>
            <fullName evidence="19">ADP-dependent NAD(P)HX dehydratase</fullName>
        </alternativeName>
    </domain>
    <domain>
        <recommendedName>
            <fullName evidence="19">NAD(P)H-hydrate epimerase</fullName>
            <ecNumber evidence="19">5.1.99.6</ecNumber>
        </recommendedName>
    </domain>
</protein>
<dbReference type="InterPro" id="IPR029056">
    <property type="entry name" value="Ribokinase-like"/>
</dbReference>
<keyword evidence="10 17" id="KW-0520">NAD</keyword>
<evidence type="ECO:0000256" key="4">
    <source>
        <dbReference type="ARBA" id="ARBA00009524"/>
    </source>
</evidence>
<dbReference type="PIRSF" id="PIRSF017184">
    <property type="entry name" value="Nnr"/>
    <property type="match status" value="1"/>
</dbReference>
<evidence type="ECO:0000256" key="2">
    <source>
        <dbReference type="ARBA" id="ARBA00000909"/>
    </source>
</evidence>
<feature type="binding site" evidence="17">
    <location>
        <position position="259"/>
    </location>
    <ligand>
        <name>(6S)-NADPHX</name>
        <dbReference type="ChEBI" id="CHEBI:64076"/>
    </ligand>
</feature>
<evidence type="ECO:0000256" key="13">
    <source>
        <dbReference type="ARBA" id="ARBA00023268"/>
    </source>
</evidence>
<comment type="cofactor">
    <cofactor evidence="17">
        <name>Mg(2+)</name>
        <dbReference type="ChEBI" id="CHEBI:18420"/>
    </cofactor>
</comment>
<feature type="binding site" evidence="17">
    <location>
        <position position="318"/>
    </location>
    <ligand>
        <name>(6S)-NADPHX</name>
        <dbReference type="ChEBI" id="CHEBI:64076"/>
    </ligand>
</feature>
<reference evidence="22" key="1">
    <citation type="submission" date="2020-10" db="EMBL/GenBank/DDBJ databases">
        <authorList>
            <person name="Gilroy R."/>
        </authorList>
    </citation>
    <scope>NUCLEOTIDE SEQUENCE</scope>
    <source>
        <strain evidence="22">G3-3990</strain>
    </source>
</reference>
<dbReference type="Pfam" id="PF03853">
    <property type="entry name" value="YjeF_N"/>
    <property type="match status" value="1"/>
</dbReference>
<feature type="domain" description="YjeF C-terminal" evidence="20">
    <location>
        <begin position="224"/>
        <end position="491"/>
    </location>
</feature>
<dbReference type="Pfam" id="PF01256">
    <property type="entry name" value="Carb_kinase"/>
    <property type="match status" value="1"/>
</dbReference>
<keyword evidence="8 17" id="KW-0521">NADP</keyword>
<dbReference type="PANTHER" id="PTHR12592:SF0">
    <property type="entry name" value="ATP-DEPENDENT (S)-NAD(P)H-HYDRATE DEHYDRATASE"/>
    <property type="match status" value="1"/>
</dbReference>
<feature type="domain" description="YjeF N-terminal" evidence="21">
    <location>
        <begin position="9"/>
        <end position="216"/>
    </location>
</feature>
<keyword evidence="9 18" id="KW-0630">Potassium</keyword>
<comment type="function">
    <text evidence="18">Catalyzes the epimerization of the S- and R-forms of NAD(P)HX, a damaged form of NAD(P)H that is a result of enzymatic or heat-dependent hydration. This is a prerequisite for the S-specific NAD(P)H-hydrate dehydratase to allow the repair of both epimers of NAD(P)HX.</text>
</comment>
<evidence type="ECO:0000256" key="18">
    <source>
        <dbReference type="HAMAP-Rule" id="MF_01966"/>
    </source>
</evidence>
<keyword evidence="5 18" id="KW-0479">Metal-binding</keyword>
<evidence type="ECO:0000256" key="17">
    <source>
        <dbReference type="HAMAP-Rule" id="MF_01965"/>
    </source>
</evidence>
<keyword evidence="13" id="KW-0511">Multifunctional enzyme</keyword>
<comment type="catalytic activity">
    <reaction evidence="16 17 19">
        <text>(6S)-NADPHX + ADP = AMP + phosphate + NADPH + H(+)</text>
        <dbReference type="Rhea" id="RHEA:32235"/>
        <dbReference type="ChEBI" id="CHEBI:15378"/>
        <dbReference type="ChEBI" id="CHEBI:43474"/>
        <dbReference type="ChEBI" id="CHEBI:57783"/>
        <dbReference type="ChEBI" id="CHEBI:64076"/>
        <dbReference type="ChEBI" id="CHEBI:456215"/>
        <dbReference type="ChEBI" id="CHEBI:456216"/>
        <dbReference type="EC" id="4.2.1.136"/>
    </reaction>
</comment>
<dbReference type="PROSITE" id="PS51385">
    <property type="entry name" value="YJEF_N"/>
    <property type="match status" value="1"/>
</dbReference>
<feature type="binding site" evidence="18">
    <location>
        <position position="161"/>
    </location>
    <ligand>
        <name>K(+)</name>
        <dbReference type="ChEBI" id="CHEBI:29103"/>
    </ligand>
</feature>
<evidence type="ECO:0000256" key="6">
    <source>
        <dbReference type="ARBA" id="ARBA00022741"/>
    </source>
</evidence>
<dbReference type="InterPro" id="IPR004443">
    <property type="entry name" value="YjeF_N_dom"/>
</dbReference>
<dbReference type="EMBL" id="JADIMG010000045">
    <property type="protein sequence ID" value="MBO8459564.1"/>
    <property type="molecule type" value="Genomic_DNA"/>
</dbReference>
<dbReference type="NCBIfam" id="TIGR00196">
    <property type="entry name" value="yjeF_cterm"/>
    <property type="match status" value="1"/>
</dbReference>
<evidence type="ECO:0000256" key="9">
    <source>
        <dbReference type="ARBA" id="ARBA00022958"/>
    </source>
</evidence>
<keyword evidence="6 17" id="KW-0547">Nucleotide-binding</keyword>
<feature type="binding site" evidence="18">
    <location>
        <begin position="129"/>
        <end position="135"/>
    </location>
    <ligand>
        <name>(6S)-NADPHX</name>
        <dbReference type="ChEBI" id="CHEBI:64076"/>
    </ligand>
</feature>
<dbReference type="GO" id="GO:0110051">
    <property type="term" value="P:metabolite repair"/>
    <property type="evidence" value="ECO:0007669"/>
    <property type="project" value="TreeGrafter"/>
</dbReference>
<comment type="function">
    <text evidence="17">Catalyzes the dehydration of the S-form of NAD(P)HX at the expense of ADP, which is converted to AMP. Together with NAD(P)HX epimerase, which catalyzes the epimerization of the S- and R-forms, the enzyme allows the repair of both epimers of NAD(P)HX, a damaged form of NAD(P)H that is a result of enzymatic or heat-dependent hydration.</text>
</comment>
<dbReference type="GO" id="GO:0005524">
    <property type="term" value="F:ATP binding"/>
    <property type="evidence" value="ECO:0007669"/>
    <property type="project" value="UniProtKB-UniRule"/>
</dbReference>
<dbReference type="EC" id="4.2.1.136" evidence="19"/>
<evidence type="ECO:0000313" key="23">
    <source>
        <dbReference type="Proteomes" id="UP000823641"/>
    </source>
</evidence>
<feature type="binding site" evidence="18">
    <location>
        <position position="140"/>
    </location>
    <ligand>
        <name>(6S)-NADPHX</name>
        <dbReference type="ChEBI" id="CHEBI:64076"/>
    </ligand>
</feature>
<dbReference type="PANTHER" id="PTHR12592">
    <property type="entry name" value="ATP-DEPENDENT (S)-NAD(P)H-HYDRATE DEHYDRATASE FAMILY MEMBER"/>
    <property type="match status" value="1"/>
</dbReference>
<evidence type="ECO:0000256" key="5">
    <source>
        <dbReference type="ARBA" id="ARBA00022723"/>
    </source>
</evidence>
<dbReference type="EC" id="5.1.99.6" evidence="19"/>
<comment type="catalytic activity">
    <reaction evidence="1 18 19">
        <text>(6R)-NADHX = (6S)-NADHX</text>
        <dbReference type="Rhea" id="RHEA:32215"/>
        <dbReference type="ChEBI" id="CHEBI:64074"/>
        <dbReference type="ChEBI" id="CHEBI:64075"/>
        <dbReference type="EC" id="5.1.99.6"/>
    </reaction>
</comment>
<feature type="binding site" evidence="18">
    <location>
        <position position="158"/>
    </location>
    <ligand>
        <name>(6S)-NADPHX</name>
        <dbReference type="ChEBI" id="CHEBI:64076"/>
    </ligand>
</feature>